<protein>
    <submittedName>
        <fullName evidence="1">Putative gp17-like protein</fullName>
    </submittedName>
</protein>
<accession>A0A0F7KLP9</accession>
<evidence type="ECO:0000313" key="1">
    <source>
        <dbReference type="EMBL" id="AKH40391.1"/>
    </source>
</evidence>
<proteinExistence type="predicted"/>
<name>A0A0F7KLP9_9VIRU</name>
<organism evidence="1">
    <name type="scientific">Kallithea virus</name>
    <dbReference type="NCBI Taxonomy" id="1654582"/>
    <lineage>
        <taxon>Viruses</taxon>
        <taxon>Viruses incertae sedis</taxon>
        <taxon>Naldaviricetes</taxon>
        <taxon>Lefavirales</taxon>
        <taxon>Nudiviridae</taxon>
        <taxon>Alphanudivirus</taxon>
        <taxon>Alphanudivirus dromelanogasteris</taxon>
    </lineage>
</organism>
<sequence length="626" mass="72938">MASNILNFEVSTSQRELVDRYNIYTKQLQQANIKNIPLDCSKRNGFKIDDKSKSIKKKPAKRILNKFKYWNDGQDFSIVITDTSNDLDIEVLPSDYVQSVDWDDVDVESVELENNGDNNVEHGNSEINGDIIALNGIDTEKIIDDSTIDDNNNKNNDNDCEDGDKIKELEDTVVNVEQFSRSLYNFHYAKNRSLYISFDSTGSSDMRFLVGLFKDFDVVNDTEYMHPFPSDIRVSANLVDYRIIQQYLDAPEFNMNLLKNTTYDHVLNAIISYILLWDDDSMKGYMLKHPKHRKFLVAVIEARENGYVYDYKGVPYIKTPCKVLRKYFEPMCSMKHTFEWSNLIDYEFIRHLNHVYSLIITDSFDFESIKMLEADMPIPYKLPNIDIDLVRSMSNQMDAFKFISGQACCCKTTIINKLTEMGWKKFSRGDVGSFSGKSSSPAAIGNLHAALDFVLRRPNVIGDRGYIDNIIWSYIMPKCKNVDNMLVYDMFSFFNANFNEPSIAQYISQKGLIFIDPYVKLNRERQMKRCESGDAHRARIYMYPIVQFMVYYTVARLFGWKVLCVPYDSDRNFDNLRYNENIEIVRQYFGHPAMDECIPLELTRFDKPENNYEIDNYYPKAVGIFK</sequence>
<reference evidence="1" key="1">
    <citation type="journal article" date="2015" name="PLoS Biol.">
        <title>The Discovery, Distribution, and Evolution of Viruses Associated with Drosophila melanogaster.</title>
        <authorList>
            <person name="Webster C.L."/>
            <person name="Waldron F.M."/>
            <person name="Robertson S."/>
            <person name="Crowson D."/>
            <person name="Ferrari G."/>
            <person name="Quintana J.F."/>
            <person name="Brouqui J.M."/>
            <person name="Bayne E.H."/>
            <person name="Longdon B."/>
            <person name="Buck A.H."/>
            <person name="Lazzaro B.P."/>
            <person name="Akorli J."/>
            <person name="Haddrill P.R."/>
            <person name="Obbard D.J."/>
        </authorList>
    </citation>
    <scope>NUCLEOTIDE SEQUENCE</scope>
</reference>
<dbReference type="EMBL" id="KP714105">
    <property type="protein sequence ID" value="AKH40391.1"/>
    <property type="molecule type" value="Genomic_DNA"/>
</dbReference>